<sequence>MIKSIIPFYIICVGLYILFSRKPDYQDGEITTGNIHYITDSTNKKVPKAVFSIGKDEYVVNAGYVFRNLKEGQAVQVIYETSDPSKAAVYSWWGYWLQWDELLGSILIPVVFLFIAKEITARPTAEALLEEMEMRKPRKRKNDDDV</sequence>
<reference evidence="1 2" key="1">
    <citation type="submission" date="2016-10" db="EMBL/GenBank/DDBJ databases">
        <authorList>
            <person name="de Groot N.N."/>
        </authorList>
    </citation>
    <scope>NUCLEOTIDE SEQUENCE [LARGE SCALE GENOMIC DNA]</scope>
    <source>
        <strain evidence="1 2">DSM 28286</strain>
    </source>
</reference>
<dbReference type="AlphaFoldDB" id="A0A1I5R6L7"/>
<dbReference type="RefSeq" id="WP_090653456.1">
    <property type="nucleotide sequence ID" value="NZ_FOXQ01000001.1"/>
</dbReference>
<dbReference type="STRING" id="1465490.SAMN05444277_101101"/>
<organism evidence="1 2">
    <name type="scientific">Parafilimonas terrae</name>
    <dbReference type="NCBI Taxonomy" id="1465490"/>
    <lineage>
        <taxon>Bacteria</taxon>
        <taxon>Pseudomonadati</taxon>
        <taxon>Bacteroidota</taxon>
        <taxon>Chitinophagia</taxon>
        <taxon>Chitinophagales</taxon>
        <taxon>Chitinophagaceae</taxon>
        <taxon>Parafilimonas</taxon>
    </lineage>
</organism>
<dbReference type="Proteomes" id="UP000199031">
    <property type="component" value="Unassembled WGS sequence"/>
</dbReference>
<dbReference type="EMBL" id="FOXQ01000001">
    <property type="protein sequence ID" value="SFP54143.1"/>
    <property type="molecule type" value="Genomic_DNA"/>
</dbReference>
<accession>A0A1I5R6L7</accession>
<protein>
    <recommendedName>
        <fullName evidence="3">DUF3592 domain-containing protein</fullName>
    </recommendedName>
</protein>
<evidence type="ECO:0000313" key="1">
    <source>
        <dbReference type="EMBL" id="SFP54143.1"/>
    </source>
</evidence>
<evidence type="ECO:0000313" key="2">
    <source>
        <dbReference type="Proteomes" id="UP000199031"/>
    </source>
</evidence>
<proteinExistence type="predicted"/>
<name>A0A1I5R6L7_9BACT</name>
<gene>
    <name evidence="1" type="ORF">SAMN05444277_101101</name>
</gene>
<evidence type="ECO:0008006" key="3">
    <source>
        <dbReference type="Google" id="ProtNLM"/>
    </source>
</evidence>
<keyword evidence="2" id="KW-1185">Reference proteome</keyword>
<dbReference type="OrthoDB" id="677566at2"/>